<comment type="subcellular location">
    <subcellularLocation>
        <location evidence="1">Membrane</location>
        <topology evidence="1">Single-pass type I membrane protein</topology>
    </subcellularLocation>
</comment>
<evidence type="ECO:0000256" key="1">
    <source>
        <dbReference type="ARBA" id="ARBA00004479"/>
    </source>
</evidence>
<keyword evidence="5 7" id="KW-0472">Membrane</keyword>
<evidence type="ECO:0000256" key="3">
    <source>
        <dbReference type="ARBA" id="ARBA00022729"/>
    </source>
</evidence>
<dbReference type="Pfam" id="PF01437">
    <property type="entry name" value="PSI"/>
    <property type="match status" value="1"/>
</dbReference>
<sequence length="597" mass="67575">MMFAPCVKLCLVLIAISYHIPYGVGVKETRKYLQNDLAVMSTTIDTESSFKTNDTIADSYPTSRSVVPLNQNKMSQTKLKLQNENLNGKKITTRLSSVVDNIQNEAEQHNEDVASSTTTTIRGILKNTNEQTDFPQTNNENNVNKSYTRILNSTVSGKISDSIDFDTPEPSEAEMNSTLKEHNITKSFEDNHLYYKSSWSNDRKISDAFWQKHAANLTVNKLLSNSHRRATTMLLSFDFPYYGFPIRNITIASGGFLYTGDYVHSWLASTQYIAPLMANFDTALSDKSFVKYNDDGQSFTVVWENVFLQDRPNNGSFTFSVMLNKSGDIVFAYKKIPIDIQQIIDNPSTKHPVKIGLSDAYIIDKTIIRTKQKTIYEYHRVNFGQSEVRNGTIITLTALPTCFSFNDCGSCILHFGADFKCLWCPTINRCSTGTDRKRQDWVQKGCDKVVISDETQCPAIGQKGNNFGEPIEITTHILDIHNVTNDYSKLSSHTATTAAQLLTESSRNISTERTIEKINSVTKVHAYHSEPHHTSTNSNLLVSMLIFIVICFACIAWIVYAYRNPHTKSGQLLIRYRPNKWSWRRGEARYTAATIHM</sequence>
<reference evidence="9" key="1">
    <citation type="submission" date="2018-01" db="EMBL/GenBank/DDBJ databases">
        <title>An insight into the sialome of Amazonian anophelines.</title>
        <authorList>
            <person name="Ribeiro J.M."/>
            <person name="Scarpassa V."/>
            <person name="Calvo E."/>
        </authorList>
    </citation>
    <scope>NUCLEOTIDE SEQUENCE</scope>
    <source>
        <tissue evidence="9">Salivary glands</tissue>
    </source>
</reference>
<accession>A0A2M4BHV2</accession>
<evidence type="ECO:0000256" key="8">
    <source>
        <dbReference type="SAM" id="SignalP"/>
    </source>
</evidence>
<evidence type="ECO:0000256" key="5">
    <source>
        <dbReference type="ARBA" id="ARBA00023136"/>
    </source>
</evidence>
<dbReference type="InterPro" id="IPR031152">
    <property type="entry name" value="PLXDC"/>
</dbReference>
<evidence type="ECO:0000256" key="2">
    <source>
        <dbReference type="ARBA" id="ARBA00022692"/>
    </source>
</evidence>
<protein>
    <submittedName>
        <fullName evidence="9">Putative extracellular protein tem7</fullName>
    </submittedName>
</protein>
<proteinExistence type="predicted"/>
<dbReference type="GO" id="GO:0016020">
    <property type="term" value="C:membrane"/>
    <property type="evidence" value="ECO:0007669"/>
    <property type="project" value="UniProtKB-SubCell"/>
</dbReference>
<evidence type="ECO:0000313" key="9">
    <source>
        <dbReference type="EMBL" id="MBW52640.1"/>
    </source>
</evidence>
<name>A0A2M4BHV2_9DIPT</name>
<dbReference type="AlphaFoldDB" id="A0A2M4BHV2"/>
<keyword evidence="6" id="KW-0325">Glycoprotein</keyword>
<dbReference type="PANTHER" id="PTHR13055:SF12">
    <property type="entry name" value="LD40707P"/>
    <property type="match status" value="1"/>
</dbReference>
<dbReference type="InterPro" id="IPR002165">
    <property type="entry name" value="Plexin_repeat"/>
</dbReference>
<keyword evidence="4 7" id="KW-1133">Transmembrane helix</keyword>
<evidence type="ECO:0000256" key="4">
    <source>
        <dbReference type="ARBA" id="ARBA00022989"/>
    </source>
</evidence>
<evidence type="ECO:0000256" key="6">
    <source>
        <dbReference type="ARBA" id="ARBA00023180"/>
    </source>
</evidence>
<organism evidence="9">
    <name type="scientific">Anopheles marajoara</name>
    <dbReference type="NCBI Taxonomy" id="58244"/>
    <lineage>
        <taxon>Eukaryota</taxon>
        <taxon>Metazoa</taxon>
        <taxon>Ecdysozoa</taxon>
        <taxon>Arthropoda</taxon>
        <taxon>Hexapoda</taxon>
        <taxon>Insecta</taxon>
        <taxon>Pterygota</taxon>
        <taxon>Neoptera</taxon>
        <taxon>Endopterygota</taxon>
        <taxon>Diptera</taxon>
        <taxon>Nematocera</taxon>
        <taxon>Culicoidea</taxon>
        <taxon>Culicidae</taxon>
        <taxon>Anophelinae</taxon>
        <taxon>Anopheles</taxon>
    </lineage>
</organism>
<evidence type="ECO:0000256" key="7">
    <source>
        <dbReference type="SAM" id="Phobius"/>
    </source>
</evidence>
<feature type="transmembrane region" description="Helical" evidence="7">
    <location>
        <begin position="540"/>
        <end position="562"/>
    </location>
</feature>
<feature type="signal peptide" evidence="8">
    <location>
        <begin position="1"/>
        <end position="25"/>
    </location>
</feature>
<dbReference type="EMBL" id="GGFJ01003499">
    <property type="protein sequence ID" value="MBW52640.1"/>
    <property type="molecule type" value="Transcribed_RNA"/>
</dbReference>
<feature type="chain" id="PRO_5014649738" evidence="8">
    <location>
        <begin position="26"/>
        <end position="597"/>
    </location>
</feature>
<dbReference type="PANTHER" id="PTHR13055">
    <property type="entry name" value="TUMOR ENDOTHELIAL MARKER 7 RELATED"/>
    <property type="match status" value="1"/>
</dbReference>
<keyword evidence="2 7" id="KW-0812">Transmembrane</keyword>
<keyword evidence="3 8" id="KW-0732">Signal</keyword>